<evidence type="ECO:0000313" key="4">
    <source>
        <dbReference type="RefSeq" id="XP_010904652.1"/>
    </source>
</evidence>
<dbReference type="GeneID" id="105032024"/>
<gene>
    <name evidence="4" type="primary">LOC105032024</name>
</gene>
<dbReference type="SMART" id="SM00666">
    <property type="entry name" value="PB1"/>
    <property type="match status" value="1"/>
</dbReference>
<dbReference type="Gene3D" id="3.10.20.90">
    <property type="entry name" value="Phosphatidylinositol 3-kinase Catalytic Subunit, Chain A, domain 1"/>
    <property type="match status" value="1"/>
</dbReference>
<dbReference type="AlphaFoldDB" id="A0A6I9Q8F1"/>
<feature type="compositionally biased region" description="Low complexity" evidence="1">
    <location>
        <begin position="16"/>
        <end position="30"/>
    </location>
</feature>
<dbReference type="CDD" id="cd06410">
    <property type="entry name" value="PB1_UP2"/>
    <property type="match status" value="1"/>
</dbReference>
<feature type="region of interest" description="Disordered" evidence="1">
    <location>
        <begin position="234"/>
        <end position="295"/>
    </location>
</feature>
<feature type="region of interest" description="Disordered" evidence="1">
    <location>
        <begin position="1"/>
        <end position="46"/>
    </location>
</feature>
<name>A0A6I9Q8F1_ELAGV</name>
<dbReference type="PANTHER" id="PTHR31066">
    <property type="entry name" value="OS05G0427100 PROTEIN-RELATED"/>
    <property type="match status" value="1"/>
</dbReference>
<dbReference type="SUPFAM" id="SSF54277">
    <property type="entry name" value="CAD &amp; PB1 domains"/>
    <property type="match status" value="1"/>
</dbReference>
<feature type="domain" description="PB1" evidence="2">
    <location>
        <begin position="65"/>
        <end position="162"/>
    </location>
</feature>
<dbReference type="Pfam" id="PF00564">
    <property type="entry name" value="PB1"/>
    <property type="match status" value="1"/>
</dbReference>
<evidence type="ECO:0000259" key="2">
    <source>
        <dbReference type="SMART" id="SM00666"/>
    </source>
</evidence>
<keyword evidence="3" id="KW-1185">Reference proteome</keyword>
<dbReference type="FunFam" id="3.10.20.90:FF:000058">
    <property type="entry name" value="Octicosapeptide/phox/Bem1p domain kinase superfamily protein"/>
    <property type="match status" value="1"/>
</dbReference>
<dbReference type="OrthoDB" id="1938580at2759"/>
<protein>
    <submittedName>
        <fullName evidence="4">Uncharacterized protein LOC105032024</fullName>
    </submittedName>
</protein>
<organism evidence="3 4">
    <name type="scientific">Elaeis guineensis var. tenera</name>
    <name type="common">Oil palm</name>
    <dbReference type="NCBI Taxonomy" id="51953"/>
    <lineage>
        <taxon>Eukaryota</taxon>
        <taxon>Viridiplantae</taxon>
        <taxon>Streptophyta</taxon>
        <taxon>Embryophyta</taxon>
        <taxon>Tracheophyta</taxon>
        <taxon>Spermatophyta</taxon>
        <taxon>Magnoliopsida</taxon>
        <taxon>Liliopsida</taxon>
        <taxon>Arecaceae</taxon>
        <taxon>Arecoideae</taxon>
        <taxon>Cocoseae</taxon>
        <taxon>Elaeidinae</taxon>
        <taxon>Elaeis</taxon>
    </lineage>
</organism>
<accession>A0A6I9Q8F1</accession>
<feature type="compositionally biased region" description="Polar residues" evidence="1">
    <location>
        <begin position="1"/>
        <end position="11"/>
    </location>
</feature>
<sequence>MYSSGGSMTSHHPSDPDASAAGSAASTPRSGHPPPPPPARWHLDDPSAPRVRLMCSFGGRILPRPHDHQLRYVGGDTRIVAVPRSTSFSALLSKLSKLAGGDPNLLSIKYQLPNEDLDALISVSSDDDVENMMDEYDRLSTSSPGGGAVSSSRTPRLRLFLFTPSDPSSIPFGSVIEGPASARDHWFVDALNSSGGGDALERGRSEASSIVSEVPDYLFGLETNLDEPAPKYKTRTAHENASDPGSPAPATPSPHYGSASSASPIPPVSDHPPLKTKSDGEEIRDGPVEPLVNQPGGYVSNPVWQYMPEPVPVYFVPGPVSGGSLPVRPVSAPTPYLHPLTSVPGGQIPVGYQQPVHRVMANAVPGGPVYVDGPPTGRPAVTEAYKYSVGTSGYDVPAGGGLMRYPGVIPVYPTAGICPAGGDPFGSEVRISRASQ</sequence>
<proteinExistence type="predicted"/>
<reference evidence="4" key="1">
    <citation type="submission" date="2025-08" db="UniProtKB">
        <authorList>
            <consortium name="RefSeq"/>
        </authorList>
    </citation>
    <scope>IDENTIFICATION</scope>
</reference>
<feature type="compositionally biased region" description="Basic and acidic residues" evidence="1">
    <location>
        <begin position="272"/>
        <end position="287"/>
    </location>
</feature>
<dbReference type="RefSeq" id="XP_010904652.1">
    <property type="nucleotide sequence ID" value="XM_010906350.2"/>
</dbReference>
<dbReference type="InParanoid" id="A0A6I9Q8F1"/>
<dbReference type="InterPro" id="IPR000270">
    <property type="entry name" value="PB1_dom"/>
</dbReference>
<evidence type="ECO:0000313" key="3">
    <source>
        <dbReference type="Proteomes" id="UP000504607"/>
    </source>
</evidence>
<dbReference type="KEGG" id="egu:105032024"/>
<dbReference type="PANTHER" id="PTHR31066:SF33">
    <property type="entry name" value="OS07G0556300 PROTEIN"/>
    <property type="match status" value="1"/>
</dbReference>
<dbReference type="InterPro" id="IPR053198">
    <property type="entry name" value="Gynoecium_Dev_Regulator"/>
</dbReference>
<evidence type="ECO:0000256" key="1">
    <source>
        <dbReference type="SAM" id="MobiDB-lite"/>
    </source>
</evidence>
<dbReference type="FunCoup" id="A0A6I9Q8F1">
    <property type="interactions" value="1008"/>
</dbReference>
<dbReference type="Proteomes" id="UP000504607">
    <property type="component" value="Chromosome 1"/>
</dbReference>